<dbReference type="InterPro" id="IPR018467">
    <property type="entry name" value="CCT_CS"/>
</dbReference>
<dbReference type="InterPro" id="IPR010399">
    <property type="entry name" value="Tify_dom"/>
</dbReference>
<evidence type="ECO:0000256" key="1">
    <source>
        <dbReference type="ARBA" id="ARBA00008614"/>
    </source>
</evidence>
<dbReference type="PANTHER" id="PTHR33077:SF149">
    <property type="entry name" value="PROTEIN TIFY"/>
    <property type="match status" value="1"/>
</dbReference>
<reference evidence="5 6" key="1">
    <citation type="journal article" date="2021" name="Comput. Struct. Biotechnol. J.">
        <title>De novo genome assembly of the potent medicinal plant Rehmannia glutinosa using nanopore technology.</title>
        <authorList>
            <person name="Ma L."/>
            <person name="Dong C."/>
            <person name="Song C."/>
            <person name="Wang X."/>
            <person name="Zheng X."/>
            <person name="Niu Y."/>
            <person name="Chen S."/>
            <person name="Feng W."/>
        </authorList>
    </citation>
    <scope>NUCLEOTIDE SEQUENCE [LARGE SCALE GENOMIC DNA]</scope>
    <source>
        <strain evidence="5">DH-2019</strain>
    </source>
</reference>
<dbReference type="SMART" id="SM00979">
    <property type="entry name" value="TIFY"/>
    <property type="match status" value="1"/>
</dbReference>
<evidence type="ECO:0000256" key="3">
    <source>
        <dbReference type="SAM" id="MobiDB-lite"/>
    </source>
</evidence>
<evidence type="ECO:0000259" key="4">
    <source>
        <dbReference type="PROSITE" id="PS51320"/>
    </source>
</evidence>
<feature type="region of interest" description="Disordered" evidence="3">
    <location>
        <begin position="236"/>
        <end position="263"/>
    </location>
</feature>
<sequence>MERDFMGLNPKDSVVIKEEFVEGGCEDSGFARTSGVPWPFLNKMSALPQYMSLKSEEDAKLSKIKSDLFASHGYIQKSGSDRFEAMHKRQTGDVQQNGHAAHPIQDAKMHPFSMMSPFLKTRFMGACQNFGGATTKQQFLGGLSAPHSNFLASAAPVAGAAEQGNNPKASAAPTQLTIFYGGTVNVFDDITPEKAQAIIFLAGNGCVPSNMAQSELHMQAPASKPAADRALVNQSLDMPSSSSLPSPMSISSRPIDHSAARNDDVRVSKTVGMSTTVVNEVEPRPPRVISPIRSVAASAMMSSAVPQARKASLARFLEKRKERATNAAPYNLSKNESNDFGFSATSGVCSSSVSISKRD</sequence>
<keyword evidence="2" id="KW-0539">Nucleus</keyword>
<protein>
    <recommendedName>
        <fullName evidence="2">Protein TIFY</fullName>
    </recommendedName>
    <alternativeName>
        <fullName evidence="2">Jasmonate ZIM domain-containing protein</fullName>
    </alternativeName>
</protein>
<keyword evidence="6" id="KW-1185">Reference proteome</keyword>
<feature type="region of interest" description="Disordered" evidence="3">
    <location>
        <begin position="324"/>
        <end position="359"/>
    </location>
</feature>
<accession>A0ABR0WKR5</accession>
<organism evidence="5 6">
    <name type="scientific">Rehmannia glutinosa</name>
    <name type="common">Chinese foxglove</name>
    <dbReference type="NCBI Taxonomy" id="99300"/>
    <lineage>
        <taxon>Eukaryota</taxon>
        <taxon>Viridiplantae</taxon>
        <taxon>Streptophyta</taxon>
        <taxon>Embryophyta</taxon>
        <taxon>Tracheophyta</taxon>
        <taxon>Spermatophyta</taxon>
        <taxon>Magnoliopsida</taxon>
        <taxon>eudicotyledons</taxon>
        <taxon>Gunneridae</taxon>
        <taxon>Pentapetalae</taxon>
        <taxon>asterids</taxon>
        <taxon>lamiids</taxon>
        <taxon>Lamiales</taxon>
        <taxon>Orobanchaceae</taxon>
        <taxon>Rehmannieae</taxon>
        <taxon>Rehmannia</taxon>
    </lineage>
</organism>
<name>A0ABR0WKR5_REHGL</name>
<evidence type="ECO:0000313" key="5">
    <source>
        <dbReference type="EMBL" id="KAK6146740.1"/>
    </source>
</evidence>
<feature type="compositionally biased region" description="Low complexity" evidence="3">
    <location>
        <begin position="236"/>
        <end position="253"/>
    </location>
</feature>
<keyword evidence="2" id="KW-1184">Jasmonic acid signaling pathway</keyword>
<comment type="caution">
    <text evidence="5">The sequence shown here is derived from an EMBL/GenBank/DDBJ whole genome shotgun (WGS) entry which is preliminary data.</text>
</comment>
<feature type="compositionally biased region" description="Basic and acidic residues" evidence="3">
    <location>
        <begin position="254"/>
        <end position="263"/>
    </location>
</feature>
<comment type="similarity">
    <text evidence="1 2">Belongs to the TIFY/JAZ family.</text>
</comment>
<dbReference type="Pfam" id="PF09425">
    <property type="entry name" value="Jas_motif"/>
    <property type="match status" value="1"/>
</dbReference>
<dbReference type="PANTHER" id="PTHR33077">
    <property type="entry name" value="PROTEIN TIFY 4A-RELATED-RELATED"/>
    <property type="match status" value="1"/>
</dbReference>
<comment type="domain">
    <text evidence="2">The jas domain is required for interaction with COI1.</text>
</comment>
<dbReference type="PROSITE" id="PS51320">
    <property type="entry name" value="TIFY"/>
    <property type="match status" value="1"/>
</dbReference>
<feature type="domain" description="Tify" evidence="4">
    <location>
        <begin position="169"/>
        <end position="204"/>
    </location>
</feature>
<evidence type="ECO:0000256" key="2">
    <source>
        <dbReference type="RuleBase" id="RU369065"/>
    </source>
</evidence>
<dbReference type="Pfam" id="PF06200">
    <property type="entry name" value="tify"/>
    <property type="match status" value="1"/>
</dbReference>
<feature type="compositionally biased region" description="Low complexity" evidence="3">
    <location>
        <begin position="343"/>
        <end position="359"/>
    </location>
</feature>
<proteinExistence type="inferred from homology"/>
<gene>
    <name evidence="5" type="ORF">DH2020_020609</name>
</gene>
<dbReference type="Proteomes" id="UP001318860">
    <property type="component" value="Unassembled WGS sequence"/>
</dbReference>
<comment type="function">
    <text evidence="2">Repressor of jasmonate responses.</text>
</comment>
<dbReference type="InterPro" id="IPR040390">
    <property type="entry name" value="TIFY/JAZ"/>
</dbReference>
<dbReference type="EMBL" id="JABTTQ020000011">
    <property type="protein sequence ID" value="KAK6146740.1"/>
    <property type="molecule type" value="Genomic_DNA"/>
</dbReference>
<evidence type="ECO:0000313" key="6">
    <source>
        <dbReference type="Proteomes" id="UP001318860"/>
    </source>
</evidence>
<comment type="subcellular location">
    <subcellularLocation>
        <location evidence="2">Nucleus</location>
    </subcellularLocation>
</comment>